<evidence type="ECO:0000313" key="7">
    <source>
        <dbReference type="Proteomes" id="UP000032233"/>
    </source>
</evidence>
<dbReference type="GO" id="GO:0000270">
    <property type="term" value="P:peptidoglycan metabolic process"/>
    <property type="evidence" value="ECO:0007669"/>
    <property type="project" value="TreeGrafter"/>
</dbReference>
<dbReference type="Pfam" id="PF02698">
    <property type="entry name" value="DUF218"/>
    <property type="match status" value="1"/>
</dbReference>
<proteinExistence type="predicted"/>
<dbReference type="FunCoup" id="A0A0D2JS43">
    <property type="interactions" value="98"/>
</dbReference>
<dbReference type="Gene3D" id="3.40.50.620">
    <property type="entry name" value="HUPs"/>
    <property type="match status" value="1"/>
</dbReference>
<name>A0A0D2JS43_9BACT</name>
<dbReference type="InParanoid" id="A0A0D2JS43"/>
<evidence type="ECO:0000256" key="1">
    <source>
        <dbReference type="ARBA" id="ARBA00022603"/>
    </source>
</evidence>
<reference evidence="6 7" key="1">
    <citation type="submission" date="2013-11" db="EMBL/GenBank/DDBJ databases">
        <title>Metagenomic analysis of a methanogenic consortium involved in long chain n-alkane degradation.</title>
        <authorList>
            <person name="Davidova I.A."/>
            <person name="Callaghan A.V."/>
            <person name="Wawrik B."/>
            <person name="Pruitt S."/>
            <person name="Marks C."/>
            <person name="Duncan K.E."/>
            <person name="Suflita J.M."/>
        </authorList>
    </citation>
    <scope>NUCLEOTIDE SEQUENCE [LARGE SCALE GENOMIC DNA]</scope>
    <source>
        <strain evidence="6 7">SPR</strain>
    </source>
</reference>
<keyword evidence="3" id="KW-0949">S-adenosyl-L-methionine</keyword>
<dbReference type="GO" id="GO:0032259">
    <property type="term" value="P:methylation"/>
    <property type="evidence" value="ECO:0007669"/>
    <property type="project" value="UniProtKB-KW"/>
</dbReference>
<evidence type="ECO:0000259" key="5">
    <source>
        <dbReference type="Pfam" id="PF02698"/>
    </source>
</evidence>
<feature type="domain" description="DUF218" evidence="5">
    <location>
        <begin position="119"/>
        <end position="278"/>
    </location>
</feature>
<dbReference type="AlphaFoldDB" id="A0A0D2JS43"/>
<sequence length="298" mass="32717">MLFIYPADSFFGGSPCAALSGRLRCRCKINMDALAFIARLIVSHSLYPVGVTLWLGLLGSFLWKRNPRSRMGPFMISLGLLVLLVFSLPITGWLLLWGLESEAGSYAGPEQIKAKGIKAIVVLSGARRTGSRPVTDRLSSSSAFRTMEGVRLWRQNPSAHLYLSGGALMKKNSVARGMADLARFMGVPDDALVLETESWNTEEQAELLVSKLGKEPFFLVTSACHMPRAITLFRGKGLNPVSCPTDFSTVDLDFGIERFVPGAKGLIMSQEALHEYMGLAWLWLKGFWAEESPEAPGK</sequence>
<dbReference type="GO" id="GO:0005886">
    <property type="term" value="C:plasma membrane"/>
    <property type="evidence" value="ECO:0007669"/>
    <property type="project" value="TreeGrafter"/>
</dbReference>
<dbReference type="PANTHER" id="PTHR30336">
    <property type="entry name" value="INNER MEMBRANE PROTEIN, PROBABLE PERMEASE"/>
    <property type="match status" value="1"/>
</dbReference>
<keyword evidence="4" id="KW-1133">Transmembrane helix</keyword>
<keyword evidence="4" id="KW-0812">Transmembrane</keyword>
<evidence type="ECO:0000256" key="2">
    <source>
        <dbReference type="ARBA" id="ARBA00022679"/>
    </source>
</evidence>
<feature type="transmembrane region" description="Helical" evidence="4">
    <location>
        <begin position="45"/>
        <end position="63"/>
    </location>
</feature>
<dbReference type="RefSeq" id="WP_056009668.1">
    <property type="nucleotide sequence ID" value="NZ_AZAC01000034.1"/>
</dbReference>
<keyword evidence="2" id="KW-0808">Transferase</keyword>
<dbReference type="Proteomes" id="UP000032233">
    <property type="component" value="Unassembled WGS sequence"/>
</dbReference>
<dbReference type="InterPro" id="IPR014729">
    <property type="entry name" value="Rossmann-like_a/b/a_fold"/>
</dbReference>
<dbReference type="InterPro" id="IPR003848">
    <property type="entry name" value="DUF218"/>
</dbReference>
<dbReference type="EMBL" id="AZAC01000034">
    <property type="protein sequence ID" value="KIX12335.1"/>
    <property type="molecule type" value="Genomic_DNA"/>
</dbReference>
<accession>A0A0D2JS43</accession>
<dbReference type="InterPro" id="IPR051599">
    <property type="entry name" value="Cell_Envelope_Assoc"/>
</dbReference>
<keyword evidence="4" id="KW-0472">Membrane</keyword>
<comment type="caution">
    <text evidence="6">The sequence shown here is derived from an EMBL/GenBank/DDBJ whole genome shotgun (WGS) entry which is preliminary data.</text>
</comment>
<keyword evidence="7" id="KW-1185">Reference proteome</keyword>
<protein>
    <recommendedName>
        <fullName evidence="5">DUF218 domain-containing protein</fullName>
    </recommendedName>
</protein>
<organism evidence="6 7">
    <name type="scientific">Dethiosulfatarculus sandiegensis</name>
    <dbReference type="NCBI Taxonomy" id="1429043"/>
    <lineage>
        <taxon>Bacteria</taxon>
        <taxon>Pseudomonadati</taxon>
        <taxon>Thermodesulfobacteriota</taxon>
        <taxon>Desulfarculia</taxon>
        <taxon>Desulfarculales</taxon>
        <taxon>Desulfarculaceae</taxon>
        <taxon>Dethiosulfatarculus</taxon>
    </lineage>
</organism>
<gene>
    <name evidence="6" type="ORF">X474_20875</name>
</gene>
<dbReference type="STRING" id="1429043.X474_20875"/>
<dbReference type="CDD" id="cd06259">
    <property type="entry name" value="YdcF-like"/>
    <property type="match status" value="1"/>
</dbReference>
<evidence type="ECO:0000256" key="4">
    <source>
        <dbReference type="SAM" id="Phobius"/>
    </source>
</evidence>
<dbReference type="InterPro" id="IPR018117">
    <property type="entry name" value="C5_DNA_meth_AS"/>
</dbReference>
<dbReference type="GO" id="GO:0043164">
    <property type="term" value="P:Gram-negative-bacterium-type cell wall biogenesis"/>
    <property type="evidence" value="ECO:0007669"/>
    <property type="project" value="TreeGrafter"/>
</dbReference>
<dbReference type="PROSITE" id="PS00094">
    <property type="entry name" value="C5_MTASE_1"/>
    <property type="match status" value="1"/>
</dbReference>
<keyword evidence="1" id="KW-0489">Methyltransferase</keyword>
<evidence type="ECO:0000313" key="6">
    <source>
        <dbReference type="EMBL" id="KIX12335.1"/>
    </source>
</evidence>
<dbReference type="OrthoDB" id="9809813at2"/>
<feature type="transmembrane region" description="Helical" evidence="4">
    <location>
        <begin position="75"/>
        <end position="99"/>
    </location>
</feature>
<dbReference type="GO" id="GO:0008168">
    <property type="term" value="F:methyltransferase activity"/>
    <property type="evidence" value="ECO:0007669"/>
    <property type="project" value="UniProtKB-KW"/>
</dbReference>
<dbReference type="PANTHER" id="PTHR30336:SF4">
    <property type="entry name" value="ENVELOPE BIOGENESIS FACTOR ELYC"/>
    <property type="match status" value="1"/>
</dbReference>
<evidence type="ECO:0000256" key="3">
    <source>
        <dbReference type="ARBA" id="ARBA00022691"/>
    </source>
</evidence>